<protein>
    <submittedName>
        <fullName evidence="2">Uncharacterized protein</fullName>
    </submittedName>
</protein>
<keyword evidence="1" id="KW-1185">Reference proteome</keyword>
<accession>A0A914QSR2</accession>
<proteinExistence type="predicted"/>
<evidence type="ECO:0000313" key="1">
    <source>
        <dbReference type="Proteomes" id="UP000887578"/>
    </source>
</evidence>
<reference evidence="2" key="1">
    <citation type="submission" date="2022-11" db="UniProtKB">
        <authorList>
            <consortium name="WormBaseParasite"/>
        </authorList>
    </citation>
    <scope>IDENTIFICATION</scope>
</reference>
<dbReference type="WBParaSite" id="PDA_v2.g6799.t1">
    <property type="protein sequence ID" value="PDA_v2.g6799.t1"/>
    <property type="gene ID" value="PDA_v2.g6799"/>
</dbReference>
<organism evidence="1 2">
    <name type="scientific">Panagrolaimus davidi</name>
    <dbReference type="NCBI Taxonomy" id="227884"/>
    <lineage>
        <taxon>Eukaryota</taxon>
        <taxon>Metazoa</taxon>
        <taxon>Ecdysozoa</taxon>
        <taxon>Nematoda</taxon>
        <taxon>Chromadorea</taxon>
        <taxon>Rhabditida</taxon>
        <taxon>Tylenchina</taxon>
        <taxon>Panagrolaimomorpha</taxon>
        <taxon>Panagrolaimoidea</taxon>
        <taxon>Panagrolaimidae</taxon>
        <taxon>Panagrolaimus</taxon>
    </lineage>
</organism>
<dbReference type="Proteomes" id="UP000887578">
    <property type="component" value="Unplaced"/>
</dbReference>
<sequence>MNNDEKVPETEENQFYFETAVSLEDIFNALPNVKTFRYFLPYNCVNIITSKTADELLKIPHFLSLDKFEISQIPEIFDIETFYGHIKENKKTKIHLDFSCQIYGEYEIRLQTVVDEILETKIRDYKVPRIDFPGITRSSREKMHALHFQN</sequence>
<evidence type="ECO:0000313" key="2">
    <source>
        <dbReference type="WBParaSite" id="PDA_v2.g6799.t1"/>
    </source>
</evidence>
<dbReference type="AlphaFoldDB" id="A0A914QSR2"/>
<name>A0A914QSR2_9BILA</name>